<evidence type="ECO:0000313" key="7">
    <source>
        <dbReference type="RefSeq" id="XP_014668420.1"/>
    </source>
</evidence>
<gene>
    <name evidence="7" type="primary">LOC106809742</name>
</gene>
<comment type="similarity">
    <text evidence="1">Belongs to the AAR2 family.</text>
</comment>
<evidence type="ECO:0000256" key="2">
    <source>
        <dbReference type="ARBA" id="ARBA00016372"/>
    </source>
</evidence>
<dbReference type="InterPro" id="IPR033648">
    <property type="entry name" value="AAR2_C"/>
</dbReference>
<protein>
    <recommendedName>
        <fullName evidence="2">Protein AAR2 homolog</fullName>
    </recommendedName>
    <alternativeName>
        <fullName evidence="3">AAR2 splicing factor homolog</fullName>
    </alternativeName>
</protein>
<dbReference type="PANTHER" id="PTHR12689:SF4">
    <property type="entry name" value="PROTEIN AAR2 HOMOLOG"/>
    <property type="match status" value="1"/>
</dbReference>
<dbReference type="InterPro" id="IPR007946">
    <property type="entry name" value="AAR2"/>
</dbReference>
<accession>A0ABM1E899</accession>
<organism evidence="6 7">
    <name type="scientific">Priapulus caudatus</name>
    <name type="common">Priapulid worm</name>
    <dbReference type="NCBI Taxonomy" id="37621"/>
    <lineage>
        <taxon>Eukaryota</taxon>
        <taxon>Metazoa</taxon>
        <taxon>Ecdysozoa</taxon>
        <taxon>Scalidophora</taxon>
        <taxon>Priapulida</taxon>
        <taxon>Priapulimorpha</taxon>
        <taxon>Priapulimorphida</taxon>
        <taxon>Priapulidae</taxon>
        <taxon>Priapulus</taxon>
    </lineage>
</organism>
<evidence type="ECO:0000256" key="3">
    <source>
        <dbReference type="ARBA" id="ARBA00030625"/>
    </source>
</evidence>
<dbReference type="CDD" id="cd13778">
    <property type="entry name" value="Aar2_C"/>
    <property type="match status" value="1"/>
</dbReference>
<dbReference type="CDD" id="cd13777">
    <property type="entry name" value="Aar2_N"/>
    <property type="match status" value="1"/>
</dbReference>
<dbReference type="InterPro" id="IPR038516">
    <property type="entry name" value="AAR2_N_sf"/>
</dbReference>
<dbReference type="InterPro" id="IPR033647">
    <property type="entry name" value="Aar2_N"/>
</dbReference>
<reference evidence="7" key="1">
    <citation type="submission" date="2025-08" db="UniProtKB">
        <authorList>
            <consortium name="RefSeq"/>
        </authorList>
    </citation>
    <scope>IDENTIFICATION</scope>
</reference>
<dbReference type="InterPro" id="IPR038514">
    <property type="entry name" value="AAR2_C_sf"/>
</dbReference>
<feature type="domain" description="AAR2 C-terminal" evidence="4">
    <location>
        <begin position="202"/>
        <end position="353"/>
    </location>
</feature>
<dbReference type="Gene3D" id="1.25.40.550">
    <property type="entry name" value="Aar2, C-terminal domain-like"/>
    <property type="match status" value="1"/>
</dbReference>
<proteinExistence type="inferred from homology"/>
<dbReference type="Proteomes" id="UP000695022">
    <property type="component" value="Unplaced"/>
</dbReference>
<name>A0ABM1E899_PRICU</name>
<dbReference type="Gene3D" id="2.60.34.20">
    <property type="match status" value="1"/>
</dbReference>
<dbReference type="Pfam" id="PF05282">
    <property type="entry name" value="AAR2"/>
    <property type="match status" value="1"/>
</dbReference>
<sequence>MERGSSKLDANQPMSQDRARKLLEDGAVFMLLDVPPGTEFGIDCNCWNTGDKFKGVKMIPPGLHFVYYSAVSKQGETAPRTGFFHNFQGQEFLVKKWDKYSEDISSDAASAEEVRTFRENLRDLDGFLGAYPYDSYKKWVSLSSHITPAAVARLQPLSGAVVSATQLEPAAATTTAEQRRRVVLDADNLPLMVPRAGTEIRFTTIARRSFPAGGTPADITKCSMDRSYVLASLFAADDDVLAELQFAFVCFLVGNVYDAFEQWKSLVALLCGSADATAARPRLFSDFVSVLYHQVREIPEDFFVDVVTRGNFLTTTLREFFATLETDDGVDAALRDKGLRFRAHLTKKFRWDFVSEPAEDAPVIVE</sequence>
<evidence type="ECO:0000313" key="6">
    <source>
        <dbReference type="Proteomes" id="UP000695022"/>
    </source>
</evidence>
<evidence type="ECO:0000256" key="1">
    <source>
        <dbReference type="ARBA" id="ARBA00006281"/>
    </source>
</evidence>
<evidence type="ECO:0000259" key="4">
    <source>
        <dbReference type="Pfam" id="PF05282"/>
    </source>
</evidence>
<dbReference type="PANTHER" id="PTHR12689">
    <property type="entry name" value="A1 CISTRON SPLICING FACTOR AAR2-RELATED"/>
    <property type="match status" value="1"/>
</dbReference>
<dbReference type="Pfam" id="PF20981">
    <property type="entry name" value="AAR2_1st"/>
    <property type="match status" value="1"/>
</dbReference>
<dbReference type="RefSeq" id="XP_014668420.1">
    <property type="nucleotide sequence ID" value="XM_014812934.1"/>
</dbReference>
<dbReference type="GeneID" id="106809742"/>
<evidence type="ECO:0000259" key="5">
    <source>
        <dbReference type="Pfam" id="PF20981"/>
    </source>
</evidence>
<feature type="domain" description="AAR2 N-terminal" evidence="5">
    <location>
        <begin position="26"/>
        <end position="156"/>
    </location>
</feature>
<keyword evidence="6" id="KW-1185">Reference proteome</keyword>